<dbReference type="InterPro" id="IPR032719">
    <property type="entry name" value="WbsX"/>
</dbReference>
<name>A0A643FE07_IDEDE</name>
<sequence length="371" mass="43241">MGKRNPTMNRFAIYFPQFYPTDINNRAWGYGFTDWALVAEANLRERWSRRAPAMGFYDGSNISVHEHQIETALAAGLTGFGIYHYWFYESHELSAFEENILHQANLSNKSFKWFVIWATENWSKRWIGDSTPLVNLSDRPSIESIRKHCDHLVKCFNTPGYHRIDNRPLFCIYNIAHFSHPEETLAIYRKILLERGVDVYIAHFVKNPFDFQYSNLTDGSYLFEPRLFFGTKRRGRGSLAKRTFDVFRKFTGEGIANRTITFIDRFQQKGQTFSANDFINYMNSRERRDWVKEFPGPVQNVISPGWNNTPRYQDRFTALEPLSGDQFRSLLKAGTCDVELPLMINAWNEWSEGAAIEPCAYLGSEYLDSLA</sequence>
<evidence type="ECO:0000313" key="1">
    <source>
        <dbReference type="EMBL" id="KAB0583585.1"/>
    </source>
</evidence>
<accession>A0A643FE07</accession>
<protein>
    <recommendedName>
        <fullName evidence="3">Glycosyl hydrolase</fullName>
    </recommendedName>
</protein>
<comment type="caution">
    <text evidence="1">The sequence shown here is derived from an EMBL/GenBank/DDBJ whole genome shotgun (WGS) entry which is preliminary data.</text>
</comment>
<dbReference type="OrthoDB" id="9816564at2"/>
<gene>
    <name evidence="1" type="ORF">F7Q92_06835</name>
</gene>
<dbReference type="EMBL" id="VZPB01000012">
    <property type="protein sequence ID" value="KAB0583585.1"/>
    <property type="molecule type" value="Genomic_DNA"/>
</dbReference>
<reference evidence="1 2" key="1">
    <citation type="submission" date="2019-09" db="EMBL/GenBank/DDBJ databases">
        <title>Draft genome sequences of 48 bacterial type strains from the CCUG.</title>
        <authorList>
            <person name="Tunovic T."/>
            <person name="Pineiro-Iglesias B."/>
            <person name="Unosson C."/>
            <person name="Inganas E."/>
            <person name="Ohlen M."/>
            <person name="Cardew S."/>
            <person name="Jensie-Markopoulos S."/>
            <person name="Salva-Serra F."/>
            <person name="Jaen-Luchoro D."/>
            <person name="Karlsson R."/>
            <person name="Svensson-Stadler L."/>
            <person name="Chun J."/>
            <person name="Moore E."/>
        </authorList>
    </citation>
    <scope>NUCLEOTIDE SEQUENCE [LARGE SCALE GENOMIC DNA]</scope>
    <source>
        <strain evidence="1 2">CCUG 30977</strain>
    </source>
</reference>
<dbReference type="Proteomes" id="UP000430120">
    <property type="component" value="Unassembled WGS sequence"/>
</dbReference>
<evidence type="ECO:0000313" key="2">
    <source>
        <dbReference type="Proteomes" id="UP000430120"/>
    </source>
</evidence>
<organism evidence="1 2">
    <name type="scientific">Ideonella dechloratans</name>
    <dbReference type="NCBI Taxonomy" id="36863"/>
    <lineage>
        <taxon>Bacteria</taxon>
        <taxon>Pseudomonadati</taxon>
        <taxon>Pseudomonadota</taxon>
        <taxon>Betaproteobacteria</taxon>
        <taxon>Burkholderiales</taxon>
        <taxon>Sphaerotilaceae</taxon>
        <taxon>Ideonella</taxon>
    </lineage>
</organism>
<proteinExistence type="predicted"/>
<dbReference type="PANTHER" id="PTHR41244:SF1">
    <property type="entry name" value="GLYCOSYLTRANSFERASE"/>
    <property type="match status" value="1"/>
</dbReference>
<dbReference type="Gene3D" id="3.20.20.80">
    <property type="entry name" value="Glycosidases"/>
    <property type="match status" value="1"/>
</dbReference>
<evidence type="ECO:0008006" key="3">
    <source>
        <dbReference type="Google" id="ProtNLM"/>
    </source>
</evidence>
<dbReference type="AlphaFoldDB" id="A0A643FE07"/>
<dbReference type="Pfam" id="PF14307">
    <property type="entry name" value="Glyco_tran_WbsX"/>
    <property type="match status" value="1"/>
</dbReference>
<keyword evidence="2" id="KW-1185">Reference proteome</keyword>
<dbReference type="PANTHER" id="PTHR41244">
    <property type="entry name" value="RHAMNAN SYNTHESIS F"/>
    <property type="match status" value="1"/>
</dbReference>